<accession>G1Q2I1</accession>
<organism evidence="2 3">
    <name type="scientific">Myotis lucifugus</name>
    <name type="common">Little brown bat</name>
    <dbReference type="NCBI Taxonomy" id="59463"/>
    <lineage>
        <taxon>Eukaryota</taxon>
        <taxon>Metazoa</taxon>
        <taxon>Chordata</taxon>
        <taxon>Craniata</taxon>
        <taxon>Vertebrata</taxon>
        <taxon>Euteleostomi</taxon>
        <taxon>Mammalia</taxon>
        <taxon>Eutheria</taxon>
        <taxon>Laurasiatheria</taxon>
        <taxon>Chiroptera</taxon>
        <taxon>Yangochiroptera</taxon>
        <taxon>Vespertilionidae</taxon>
        <taxon>Myotis</taxon>
    </lineage>
</organism>
<name>G1Q2I1_MYOLU</name>
<dbReference type="EMBL" id="AAPE02036015">
    <property type="status" value="NOT_ANNOTATED_CDS"/>
    <property type="molecule type" value="Genomic_DNA"/>
</dbReference>
<evidence type="ECO:0000256" key="1">
    <source>
        <dbReference type="SAM" id="MobiDB-lite"/>
    </source>
</evidence>
<feature type="region of interest" description="Disordered" evidence="1">
    <location>
        <begin position="1"/>
        <end position="35"/>
    </location>
</feature>
<dbReference type="Ensembl" id="ENSMLUT00000029809.1">
    <property type="protein sequence ID" value="ENSMLUP00000017914.1"/>
    <property type="gene ID" value="ENSMLUG00000002563.2"/>
</dbReference>
<keyword evidence="3" id="KW-1185">Reference proteome</keyword>
<gene>
    <name evidence="2" type="primary">CDX2</name>
</gene>
<evidence type="ECO:0000313" key="2">
    <source>
        <dbReference type="Ensembl" id="ENSMLUP00000017914.1"/>
    </source>
</evidence>
<evidence type="ECO:0000313" key="3">
    <source>
        <dbReference type="Proteomes" id="UP000001074"/>
    </source>
</evidence>
<feature type="compositionally biased region" description="Basic and acidic residues" evidence="1">
    <location>
        <begin position="15"/>
        <end position="24"/>
    </location>
</feature>
<dbReference type="AlphaFoldDB" id="G1Q2I1"/>
<protein>
    <submittedName>
        <fullName evidence="2">Caudal type homeobox 2</fullName>
    </submittedName>
</protein>
<proteinExistence type="predicted"/>
<reference evidence="2" key="3">
    <citation type="submission" date="2025-09" db="UniProtKB">
        <authorList>
            <consortium name="Ensembl"/>
        </authorList>
    </citation>
    <scope>IDENTIFICATION</scope>
</reference>
<dbReference type="Proteomes" id="UP000001074">
    <property type="component" value="Unassembled WGS sequence"/>
</dbReference>
<reference evidence="2 3" key="1">
    <citation type="journal article" date="2011" name="Nature">
        <title>A high-resolution map of human evolutionary constraint using 29 mammals.</title>
        <authorList>
            <person name="Lindblad-Toh K."/>
            <person name="Garber M."/>
            <person name="Zuk O."/>
            <person name="Lin M.F."/>
            <person name="Parker B.J."/>
            <person name="Washietl S."/>
            <person name="Kheradpour P."/>
            <person name="Ernst J."/>
            <person name="Jordan G."/>
            <person name="Mauceli E."/>
            <person name="Ward L.D."/>
            <person name="Lowe C.B."/>
            <person name="Holloway A.K."/>
            <person name="Clamp M."/>
            <person name="Gnerre S."/>
            <person name="Alfoldi J."/>
            <person name="Beal K."/>
            <person name="Chang J."/>
            <person name="Clawson H."/>
            <person name="Cuff J."/>
            <person name="Di Palma F."/>
            <person name="Fitzgerald S."/>
            <person name="Flicek P."/>
            <person name="Guttman M."/>
            <person name="Hubisz M.J."/>
            <person name="Jaffe D.B."/>
            <person name="Jungreis I."/>
            <person name="Kent W.J."/>
            <person name="Kostka D."/>
            <person name="Lara M."/>
            <person name="Martins A.L."/>
            <person name="Massingham T."/>
            <person name="Moltke I."/>
            <person name="Raney B.J."/>
            <person name="Rasmussen M.D."/>
            <person name="Robinson J."/>
            <person name="Stark A."/>
            <person name="Vilella A.J."/>
            <person name="Wen J."/>
            <person name="Xie X."/>
            <person name="Zody M.C."/>
            <person name="Baldwin J."/>
            <person name="Bloom T."/>
            <person name="Chin C.W."/>
            <person name="Heiman D."/>
            <person name="Nicol R."/>
            <person name="Nusbaum C."/>
            <person name="Young S."/>
            <person name="Wilkinson J."/>
            <person name="Worley K.C."/>
            <person name="Kovar C.L."/>
            <person name="Muzny D.M."/>
            <person name="Gibbs R.A."/>
            <person name="Cree A."/>
            <person name="Dihn H.H."/>
            <person name="Fowler G."/>
            <person name="Jhangiani S."/>
            <person name="Joshi V."/>
            <person name="Lee S."/>
            <person name="Lewis L.R."/>
            <person name="Nazareth L.V."/>
            <person name="Okwuonu G."/>
            <person name="Santibanez J."/>
            <person name="Warren W.C."/>
            <person name="Mardis E.R."/>
            <person name="Weinstock G.M."/>
            <person name="Wilson R.K."/>
            <person name="Delehaunty K."/>
            <person name="Dooling D."/>
            <person name="Fronik C."/>
            <person name="Fulton L."/>
            <person name="Fulton B."/>
            <person name="Graves T."/>
            <person name="Minx P."/>
            <person name="Sodergren E."/>
            <person name="Birney E."/>
            <person name="Margulies E.H."/>
            <person name="Herrero J."/>
            <person name="Green E.D."/>
            <person name="Haussler D."/>
            <person name="Siepel A."/>
            <person name="Goldman N."/>
            <person name="Pollard K.S."/>
            <person name="Pedersen J.S."/>
            <person name="Lander E.S."/>
            <person name="Kellis M."/>
        </authorList>
    </citation>
    <scope>NUCLEOTIDE SEQUENCE [LARGE SCALE GENOMIC DNA]</scope>
</reference>
<dbReference type="HOGENOM" id="CLU_2661000_0_0_1"/>
<sequence length="76" mass="8410">PVRVDAEAGAAVPRKPSENQDERQIPGGVHGPSAWSWRRSFTTVVTSPSGGKPSWPPPWGCRRGRLKFGFRTAERR</sequence>
<dbReference type="GeneTree" id="ENSGT00940000161261"/>
<reference evidence="2" key="2">
    <citation type="submission" date="2025-08" db="UniProtKB">
        <authorList>
            <consortium name="Ensembl"/>
        </authorList>
    </citation>
    <scope>IDENTIFICATION</scope>
</reference>